<keyword evidence="1" id="KW-0597">Phosphoprotein</keyword>
<dbReference type="PROSITE" id="PS50110">
    <property type="entry name" value="RESPONSE_REGULATORY"/>
    <property type="match status" value="1"/>
</dbReference>
<dbReference type="AlphaFoldDB" id="A0A812UG35"/>
<keyword evidence="4" id="KW-1185">Reference proteome</keyword>
<dbReference type="InterPro" id="IPR011006">
    <property type="entry name" value="CheY-like_superfamily"/>
</dbReference>
<protein>
    <recommendedName>
        <fullName evidence="2">Response regulatory domain-containing protein</fullName>
    </recommendedName>
</protein>
<dbReference type="GO" id="GO:0000160">
    <property type="term" value="P:phosphorelay signal transduction system"/>
    <property type="evidence" value="ECO:0007669"/>
    <property type="project" value="InterPro"/>
</dbReference>
<reference evidence="3" key="1">
    <citation type="submission" date="2021-02" db="EMBL/GenBank/DDBJ databases">
        <authorList>
            <person name="Dougan E. K."/>
            <person name="Rhodes N."/>
            <person name="Thang M."/>
            <person name="Chan C."/>
        </authorList>
    </citation>
    <scope>NUCLEOTIDE SEQUENCE</scope>
</reference>
<evidence type="ECO:0000313" key="4">
    <source>
        <dbReference type="Proteomes" id="UP000604046"/>
    </source>
</evidence>
<accession>A0A812UG35</accession>
<organism evidence="3 4">
    <name type="scientific">Symbiodinium natans</name>
    <dbReference type="NCBI Taxonomy" id="878477"/>
    <lineage>
        <taxon>Eukaryota</taxon>
        <taxon>Sar</taxon>
        <taxon>Alveolata</taxon>
        <taxon>Dinophyceae</taxon>
        <taxon>Suessiales</taxon>
        <taxon>Symbiodiniaceae</taxon>
        <taxon>Symbiodinium</taxon>
    </lineage>
</organism>
<dbReference type="InterPro" id="IPR001789">
    <property type="entry name" value="Sig_transdc_resp-reg_receiver"/>
</dbReference>
<evidence type="ECO:0000256" key="1">
    <source>
        <dbReference type="PROSITE-ProRule" id="PRU00169"/>
    </source>
</evidence>
<comment type="caution">
    <text evidence="3">The sequence shown here is derived from an EMBL/GenBank/DDBJ whole genome shotgun (WGS) entry which is preliminary data.</text>
</comment>
<evidence type="ECO:0000313" key="3">
    <source>
        <dbReference type="EMBL" id="CAE7564248.1"/>
    </source>
</evidence>
<dbReference type="EMBL" id="CAJNDS010002683">
    <property type="protein sequence ID" value="CAE7564248.1"/>
    <property type="molecule type" value="Genomic_DNA"/>
</dbReference>
<dbReference type="Proteomes" id="UP000604046">
    <property type="component" value="Unassembled WGS sequence"/>
</dbReference>
<sequence length="187" mass="19972">MATELSSIAASFASFKGQRLERRVAVLSVEQELCLATCWVLELLGSRAKGFDDAEALVEEATFDLVLCDLDLASALLEKLATPSGRLSLSVVLVCPKRMDKRLLASCLDRGARGYVAKPLRVQAIRGVLLRYATPEEDAATSPAGGGAGHYERAGPWHVLGGRCVSNIGVCLIRMCILALMVGVLGR</sequence>
<proteinExistence type="predicted"/>
<feature type="modified residue" description="4-aspartylphosphate" evidence="1">
    <location>
        <position position="69"/>
    </location>
</feature>
<dbReference type="Gene3D" id="3.40.50.2300">
    <property type="match status" value="1"/>
</dbReference>
<evidence type="ECO:0000259" key="2">
    <source>
        <dbReference type="PROSITE" id="PS50110"/>
    </source>
</evidence>
<feature type="domain" description="Response regulatory" evidence="2">
    <location>
        <begin position="23"/>
        <end position="133"/>
    </location>
</feature>
<gene>
    <name evidence="3" type="ORF">SNAT2548_LOCUS31921</name>
</gene>
<name>A0A812UG35_9DINO</name>
<dbReference type="SUPFAM" id="SSF52172">
    <property type="entry name" value="CheY-like"/>
    <property type="match status" value="1"/>
</dbReference>